<proteinExistence type="predicted"/>
<reference evidence="1" key="1">
    <citation type="submission" date="2018-01" db="EMBL/GenBank/DDBJ databases">
        <authorList>
            <person name="Krukenberg V."/>
        </authorList>
    </citation>
    <scope>NUCLEOTIDE SEQUENCE</scope>
    <source>
        <strain evidence="1">E20ANME2</strain>
    </source>
</reference>
<dbReference type="Proteomes" id="UP000248329">
    <property type="component" value="Unassembled WGS sequence"/>
</dbReference>
<dbReference type="EMBL" id="PQXF01000006">
    <property type="protein sequence ID" value="PXF61296.1"/>
    <property type="molecule type" value="Genomic_DNA"/>
</dbReference>
<sequence length="118" mass="13155">MPDEEPESESAGGWVQTIDDVDNEEPSFEDDSSDSAKGGEGEESDEWIQQDDDKTDLQAFGQGGVDTTEDTLLTELKMDDELDDSEDHEILEYLEVATVDELVAELRRTVAELKRGKK</sequence>
<comment type="caution">
    <text evidence="1">The sequence shown here is derived from an EMBL/GenBank/DDBJ whole genome shotgun (WGS) entry which is preliminary data.</text>
</comment>
<organism evidence="1 2">
    <name type="scientific">Candidatus Methanogaster sp</name>
    <dbReference type="NCBI Taxonomy" id="3386292"/>
    <lineage>
        <taxon>Archaea</taxon>
        <taxon>Methanobacteriati</taxon>
        <taxon>Methanobacteriota</taxon>
        <taxon>Stenosarchaea group</taxon>
        <taxon>Methanomicrobia</taxon>
        <taxon>Methanosarcinales</taxon>
        <taxon>ANME-2 cluster</taxon>
        <taxon>Candidatus Methanogasteraceae</taxon>
        <taxon>Candidatus Methanogaster</taxon>
    </lineage>
</organism>
<protein>
    <submittedName>
        <fullName evidence="1">Uncharacterized protein</fullName>
    </submittedName>
</protein>
<gene>
    <name evidence="1" type="ORF">C4B59_04920</name>
</gene>
<evidence type="ECO:0000313" key="1">
    <source>
        <dbReference type="EMBL" id="PXF61296.1"/>
    </source>
</evidence>
<evidence type="ECO:0000313" key="2">
    <source>
        <dbReference type="Proteomes" id="UP000248329"/>
    </source>
</evidence>
<accession>A0AC61L4J4</accession>
<name>A0AC61L4J4_9EURY</name>